<evidence type="ECO:0000256" key="1">
    <source>
        <dbReference type="ARBA" id="ARBA00022729"/>
    </source>
</evidence>
<dbReference type="EMBL" id="AP023440">
    <property type="protein sequence ID" value="BCL29563.1"/>
    <property type="molecule type" value="Genomic_DNA"/>
</dbReference>
<dbReference type="GO" id="GO:0016787">
    <property type="term" value="F:hydrolase activity"/>
    <property type="evidence" value="ECO:0007669"/>
    <property type="project" value="UniProtKB-KW"/>
</dbReference>
<evidence type="ECO:0000256" key="2">
    <source>
        <dbReference type="ARBA" id="ARBA00022737"/>
    </source>
</evidence>
<dbReference type="Proteomes" id="UP000516444">
    <property type="component" value="Chromosome"/>
</dbReference>
<evidence type="ECO:0008006" key="8">
    <source>
        <dbReference type="Google" id="ProtNLM"/>
    </source>
</evidence>
<sequence length="483" mass="47076">MHKHLRLTLATATAVALTGGLLTFAATAATAAGSAAVSAADADFNGDGLADVAVSATGTYVDGKAAAGALTIVYGGGAHATITQNSAGVPGSAEKNDYFGTDTAYGDFDGDGYDDVAVGAQGEDVGSDVDGGTVAILWGSAAGLKGGMTVADPRPTKHDGFGAVLEAADFNGDGKDDLAFGTVSASTVDITRGGFTRSGATGGSYTVSAAVHSGDGWGVQFLQSGDANGDGVEDLIVNGFELDTEEGYNANFWFPGSASGIKSASYQKLPAGIITDVGDTNSDGYDDIVFGLAWDEGIAGAQLGGAALIGQGSASGPAYGDVQTIDQDTAGVPGGGEAGDGFGAELDLGDVNGDGHLDLVVGTPGENLAGVADAGSATVLYGAADGSGITGAGAKFLDQNTAGVPNSNEKNDVFGSDVHIDDLDGDGRGDVIIGALGENGNNGAVYALRSGTDGSLSSSAGIYTSTVGISGSGTPALGANFAD</sequence>
<evidence type="ECO:0000256" key="3">
    <source>
        <dbReference type="ARBA" id="ARBA00022801"/>
    </source>
</evidence>
<dbReference type="SUPFAM" id="SSF69318">
    <property type="entry name" value="Integrin alpha N-terminal domain"/>
    <property type="match status" value="2"/>
</dbReference>
<name>A0A7G1P1B8_9ACTN</name>
<accession>A0A7G1P1B8</accession>
<proteinExistence type="predicted"/>
<feature type="signal peptide" evidence="5">
    <location>
        <begin position="1"/>
        <end position="31"/>
    </location>
</feature>
<evidence type="ECO:0000313" key="7">
    <source>
        <dbReference type="Proteomes" id="UP000516444"/>
    </source>
</evidence>
<protein>
    <recommendedName>
        <fullName evidence="8">VCBS repeat-containing protein</fullName>
    </recommendedName>
</protein>
<reference evidence="6 7" key="1">
    <citation type="journal article" date="2014" name="Int. J. Syst. Evol. Microbiol.">
        <title>Complete genome sequence of Corynebacterium casei LMG S-19264T (=DSM 44701T), isolated from a smear-ripened cheese.</title>
        <authorList>
            <consortium name="US DOE Joint Genome Institute (JGI-PGF)"/>
            <person name="Walter F."/>
            <person name="Albersmeier A."/>
            <person name="Kalinowski J."/>
            <person name="Ruckert C."/>
        </authorList>
    </citation>
    <scope>NUCLEOTIDE SEQUENCE [LARGE SCALE GENOMIC DNA]</scope>
    <source>
        <strain evidence="6 7">JCM 4677</strain>
    </source>
</reference>
<dbReference type="RefSeq" id="WP_190851681.1">
    <property type="nucleotide sequence ID" value="NZ_AP023440.1"/>
</dbReference>
<dbReference type="InterPro" id="IPR028994">
    <property type="entry name" value="Integrin_alpha_N"/>
</dbReference>
<gene>
    <name evidence="6" type="ORF">GCM10017557_44220</name>
</gene>
<keyword evidence="7" id="KW-1185">Reference proteome</keyword>
<dbReference type="GO" id="GO:0008305">
    <property type="term" value="C:integrin complex"/>
    <property type="evidence" value="ECO:0007669"/>
    <property type="project" value="InterPro"/>
</dbReference>
<keyword evidence="1 5" id="KW-0732">Signal</keyword>
<evidence type="ECO:0000256" key="4">
    <source>
        <dbReference type="ARBA" id="ARBA00023180"/>
    </source>
</evidence>
<dbReference type="InterPro" id="IPR013517">
    <property type="entry name" value="FG-GAP"/>
</dbReference>
<dbReference type="Gene3D" id="2.130.10.130">
    <property type="entry name" value="Integrin alpha, N-terminal"/>
    <property type="match status" value="3"/>
</dbReference>
<evidence type="ECO:0000313" key="6">
    <source>
        <dbReference type="EMBL" id="BCL29563.1"/>
    </source>
</evidence>
<dbReference type="InterPro" id="IPR013519">
    <property type="entry name" value="Int_alpha_beta-p"/>
</dbReference>
<dbReference type="PRINTS" id="PR01185">
    <property type="entry name" value="INTEGRINA"/>
</dbReference>
<dbReference type="SMART" id="SM00191">
    <property type="entry name" value="Int_alpha"/>
    <property type="match status" value="5"/>
</dbReference>
<dbReference type="PROSITE" id="PS51470">
    <property type="entry name" value="FG_GAP"/>
    <property type="match status" value="3"/>
</dbReference>
<dbReference type="InterPro" id="IPR000413">
    <property type="entry name" value="Integrin_alpha"/>
</dbReference>
<dbReference type="AlphaFoldDB" id="A0A7G1P1B8"/>
<dbReference type="PANTHER" id="PTHR23221">
    <property type="entry name" value="GLYCOSYLPHOSPHATIDYLINOSITOL PHOSPHOLIPASE D"/>
    <property type="match status" value="1"/>
</dbReference>
<dbReference type="PANTHER" id="PTHR23221:SF7">
    <property type="entry name" value="PHOSPHATIDYLINOSITOL-GLYCAN-SPECIFIC PHOSPHOLIPASE D"/>
    <property type="match status" value="1"/>
</dbReference>
<dbReference type="KEGG" id="sgm:GCM10017557_44220"/>
<keyword evidence="4" id="KW-0325">Glycoprotein</keyword>
<keyword evidence="3" id="KW-0378">Hydrolase</keyword>
<dbReference type="Pfam" id="PF01839">
    <property type="entry name" value="FG-GAP"/>
    <property type="match status" value="3"/>
</dbReference>
<evidence type="ECO:0000256" key="5">
    <source>
        <dbReference type="SAM" id="SignalP"/>
    </source>
</evidence>
<keyword evidence="2" id="KW-0677">Repeat</keyword>
<feature type="chain" id="PRO_5028973988" description="VCBS repeat-containing protein" evidence="5">
    <location>
        <begin position="32"/>
        <end position="483"/>
    </location>
</feature>
<dbReference type="GO" id="GO:0007155">
    <property type="term" value="P:cell adhesion"/>
    <property type="evidence" value="ECO:0007669"/>
    <property type="project" value="InterPro"/>
</dbReference>
<organism evidence="6 7">
    <name type="scientific">Streptomyces aurantiacus</name>
    <dbReference type="NCBI Taxonomy" id="47760"/>
    <lineage>
        <taxon>Bacteria</taxon>
        <taxon>Bacillati</taxon>
        <taxon>Actinomycetota</taxon>
        <taxon>Actinomycetes</taxon>
        <taxon>Kitasatosporales</taxon>
        <taxon>Streptomycetaceae</taxon>
        <taxon>Streptomyces</taxon>
        <taxon>Streptomyces aurantiacus group</taxon>
    </lineage>
</organism>